<feature type="compositionally biased region" description="Low complexity" evidence="2">
    <location>
        <begin position="246"/>
        <end position="262"/>
    </location>
</feature>
<sequence>MMQLAEITRAEVLDAGQRLLGEGKKVNGWSLRRAIGDRGKPELLMAEWEQARSEGLAESAGPAEGTAIVLPPGIAEAMEQARLELVARFDGLLFSLVRSSEESLKARYKDDFDRLAAERAQMAEDLASASASIEATEARLAEALAETAALRAQLAVQASEAEAQIIALEAQARQFGAAAVAAQQARATAEAGTVAAQREVELMWEHVARLEAALAAAISEMEAQRTRAGGELAQARAELATATGRATAAEAASAEARAVATEANEEMLRRAQEKRPGQHGGARRA</sequence>
<name>A0A5M6IPS8_9PROT</name>
<evidence type="ECO:0008006" key="5">
    <source>
        <dbReference type="Google" id="ProtNLM"/>
    </source>
</evidence>
<dbReference type="OrthoDB" id="7284583at2"/>
<protein>
    <recommendedName>
        <fullName evidence="5">KfrA N-terminal DNA-binding domain-containing protein</fullName>
    </recommendedName>
</protein>
<keyword evidence="1" id="KW-0175">Coiled coil</keyword>
<evidence type="ECO:0000313" key="3">
    <source>
        <dbReference type="EMBL" id="KAA5610261.1"/>
    </source>
</evidence>
<evidence type="ECO:0000256" key="1">
    <source>
        <dbReference type="SAM" id="Coils"/>
    </source>
</evidence>
<organism evidence="3 4">
    <name type="scientific">Rhodovastum atsumiense</name>
    <dbReference type="NCBI Taxonomy" id="504468"/>
    <lineage>
        <taxon>Bacteria</taxon>
        <taxon>Pseudomonadati</taxon>
        <taxon>Pseudomonadota</taxon>
        <taxon>Alphaproteobacteria</taxon>
        <taxon>Acetobacterales</taxon>
        <taxon>Acetobacteraceae</taxon>
        <taxon>Rhodovastum</taxon>
    </lineage>
</organism>
<feature type="coiled-coil region" evidence="1">
    <location>
        <begin position="105"/>
        <end position="171"/>
    </location>
</feature>
<accession>A0A5M6IPS8</accession>
<dbReference type="EMBL" id="VWPK01000035">
    <property type="protein sequence ID" value="KAA5610261.1"/>
    <property type="molecule type" value="Genomic_DNA"/>
</dbReference>
<evidence type="ECO:0000256" key="2">
    <source>
        <dbReference type="SAM" id="MobiDB-lite"/>
    </source>
</evidence>
<keyword evidence="4" id="KW-1185">Reference proteome</keyword>
<evidence type="ECO:0000313" key="4">
    <source>
        <dbReference type="Proteomes" id="UP000325255"/>
    </source>
</evidence>
<gene>
    <name evidence="3" type="ORF">F1189_19975</name>
</gene>
<comment type="caution">
    <text evidence="3">The sequence shown here is derived from an EMBL/GenBank/DDBJ whole genome shotgun (WGS) entry which is preliminary data.</text>
</comment>
<proteinExistence type="predicted"/>
<dbReference type="AlphaFoldDB" id="A0A5M6IPS8"/>
<feature type="region of interest" description="Disordered" evidence="2">
    <location>
        <begin position="246"/>
        <end position="285"/>
    </location>
</feature>
<dbReference type="RefSeq" id="WP_150042638.1">
    <property type="nucleotide sequence ID" value="NZ_OW485601.1"/>
</dbReference>
<feature type="compositionally biased region" description="Basic and acidic residues" evidence="2">
    <location>
        <begin position="266"/>
        <end position="276"/>
    </location>
</feature>
<reference evidence="3 4" key="1">
    <citation type="submission" date="2019-09" db="EMBL/GenBank/DDBJ databases">
        <title>Genome sequence of Rhodovastum atsumiense, a diverse member of the Acetobacteraceae family of non-sulfur purple photosynthetic bacteria.</title>
        <authorList>
            <person name="Meyer T."/>
            <person name="Kyndt J."/>
        </authorList>
    </citation>
    <scope>NUCLEOTIDE SEQUENCE [LARGE SCALE GENOMIC DNA]</scope>
    <source>
        <strain evidence="3 4">DSM 21279</strain>
    </source>
</reference>
<dbReference type="Proteomes" id="UP000325255">
    <property type="component" value="Unassembled WGS sequence"/>
</dbReference>